<reference evidence="1 2" key="1">
    <citation type="submission" date="2024-04" db="EMBL/GenBank/DDBJ databases">
        <title>Tritrichomonas musculus Genome.</title>
        <authorList>
            <person name="Alves-Ferreira E."/>
            <person name="Grigg M."/>
            <person name="Lorenzi H."/>
            <person name="Galac M."/>
        </authorList>
    </citation>
    <scope>NUCLEOTIDE SEQUENCE [LARGE SCALE GENOMIC DNA]</scope>
    <source>
        <strain evidence="1 2">EAF2021</strain>
    </source>
</reference>
<dbReference type="Gene3D" id="1.25.40.90">
    <property type="match status" value="1"/>
</dbReference>
<keyword evidence="1" id="KW-0418">Kinase</keyword>
<evidence type="ECO:0000313" key="1">
    <source>
        <dbReference type="EMBL" id="KAK8846325.1"/>
    </source>
</evidence>
<accession>A0ABR2HFY6</accession>
<dbReference type="Proteomes" id="UP001470230">
    <property type="component" value="Unassembled WGS sequence"/>
</dbReference>
<name>A0ABR2HFY6_9EUKA</name>
<dbReference type="EMBL" id="JAPFFF010000029">
    <property type="protein sequence ID" value="KAK8846325.1"/>
    <property type="molecule type" value="Genomic_DNA"/>
</dbReference>
<keyword evidence="1" id="KW-0808">Transferase</keyword>
<keyword evidence="2" id="KW-1185">Reference proteome</keyword>
<dbReference type="InterPro" id="IPR008942">
    <property type="entry name" value="ENTH_VHS"/>
</dbReference>
<gene>
    <name evidence="1" type="ORF">M9Y10_020334</name>
</gene>
<proteinExistence type="predicted"/>
<dbReference type="GO" id="GO:0016301">
    <property type="term" value="F:kinase activity"/>
    <property type="evidence" value="ECO:0007669"/>
    <property type="project" value="UniProtKB-KW"/>
</dbReference>
<sequence length="276" mass="31378">MFTQAPPGEEWSWLRLLQGSYHKCTQSYINTWLDKATSDVDKPPKAKHVRRIIVSSLRDPSITPLFITSYLIHERPWRNDCRIAAKSLYIILVNLQYQIDLSPFAQISQMTDAVVSYMMNHTPSGKLQLYADVSSRIGSIIHSKLLFHSAHHSIEGNFSVPHASKDQFKDPTLIDNLRKHLRSTHYEASGVMAAVTASEDFTATVLWQPMVDETVSAYRLLKSIDSSPDSVSLCNDVEAMIKRLPEYPYIATTVIFPTPGEKITIPRERFPRNIMT</sequence>
<protein>
    <submittedName>
        <fullName evidence="1">BMP-2-inducible protein kinase</fullName>
    </submittedName>
</protein>
<dbReference type="SUPFAM" id="SSF48464">
    <property type="entry name" value="ENTH/VHS domain"/>
    <property type="match status" value="1"/>
</dbReference>
<evidence type="ECO:0000313" key="2">
    <source>
        <dbReference type="Proteomes" id="UP001470230"/>
    </source>
</evidence>
<comment type="caution">
    <text evidence="1">The sequence shown here is derived from an EMBL/GenBank/DDBJ whole genome shotgun (WGS) entry which is preliminary data.</text>
</comment>
<organism evidence="1 2">
    <name type="scientific">Tritrichomonas musculus</name>
    <dbReference type="NCBI Taxonomy" id="1915356"/>
    <lineage>
        <taxon>Eukaryota</taxon>
        <taxon>Metamonada</taxon>
        <taxon>Parabasalia</taxon>
        <taxon>Tritrichomonadida</taxon>
        <taxon>Tritrichomonadidae</taxon>
        <taxon>Tritrichomonas</taxon>
    </lineage>
</organism>